<accession>A0A383XQQ7</accession>
<keyword evidence="4" id="KW-0456">Lyase</keyword>
<evidence type="ECO:0000256" key="3">
    <source>
        <dbReference type="ARBA" id="ARBA00022833"/>
    </source>
</evidence>
<comment type="caution">
    <text evidence="6">The sequence shown here is derived from an EMBL/GenBank/DDBJ whole genome shotgun (WGS) entry which is preliminary data.</text>
</comment>
<dbReference type="SUPFAM" id="SSF51316">
    <property type="entry name" value="Mss4-like"/>
    <property type="match status" value="1"/>
</dbReference>
<dbReference type="AlphaFoldDB" id="A0A383XQQ7"/>
<dbReference type="InterPro" id="IPR011057">
    <property type="entry name" value="Mss4-like_sf"/>
</dbReference>
<dbReference type="RefSeq" id="WP_109721251.1">
    <property type="nucleotide sequence ID" value="NZ_QEQK01000015.1"/>
</dbReference>
<proteinExistence type="inferred from homology"/>
<evidence type="ECO:0000313" key="7">
    <source>
        <dbReference type="Proteomes" id="UP000251800"/>
    </source>
</evidence>
<dbReference type="Gene3D" id="3.90.1590.10">
    <property type="entry name" value="glutathione-dependent formaldehyde- activating enzyme (gfa)"/>
    <property type="match status" value="1"/>
</dbReference>
<dbReference type="GO" id="GO:0016846">
    <property type="term" value="F:carbon-sulfur lyase activity"/>
    <property type="evidence" value="ECO:0007669"/>
    <property type="project" value="InterPro"/>
</dbReference>
<dbReference type="EMBL" id="QEQK01000015">
    <property type="protein sequence ID" value="PWN54961.1"/>
    <property type="molecule type" value="Genomic_DNA"/>
</dbReference>
<protein>
    <recommendedName>
        <fullName evidence="5">CENP-V/GFA domain-containing protein</fullName>
    </recommendedName>
</protein>
<keyword evidence="3" id="KW-0862">Zinc</keyword>
<keyword evidence="7" id="KW-1185">Reference proteome</keyword>
<evidence type="ECO:0000256" key="2">
    <source>
        <dbReference type="ARBA" id="ARBA00022723"/>
    </source>
</evidence>
<comment type="similarity">
    <text evidence="1">Belongs to the Gfa family.</text>
</comment>
<dbReference type="InterPro" id="IPR006913">
    <property type="entry name" value="CENP-V/GFA"/>
</dbReference>
<evidence type="ECO:0000313" key="6">
    <source>
        <dbReference type="EMBL" id="PWN54961.1"/>
    </source>
</evidence>
<keyword evidence="2" id="KW-0479">Metal-binding</keyword>
<dbReference type="PANTHER" id="PTHR33337">
    <property type="entry name" value="GFA DOMAIN-CONTAINING PROTEIN"/>
    <property type="match status" value="1"/>
</dbReference>
<dbReference type="OrthoDB" id="4188830at2"/>
<evidence type="ECO:0000256" key="1">
    <source>
        <dbReference type="ARBA" id="ARBA00005495"/>
    </source>
</evidence>
<evidence type="ECO:0000259" key="5">
    <source>
        <dbReference type="Pfam" id="PF04828"/>
    </source>
</evidence>
<dbReference type="PANTHER" id="PTHR33337:SF40">
    <property type="entry name" value="CENP-V_GFA DOMAIN-CONTAINING PROTEIN-RELATED"/>
    <property type="match status" value="1"/>
</dbReference>
<organism evidence="6 7">
    <name type="scientific">Abyssibacter profundi</name>
    <dbReference type="NCBI Taxonomy" id="2182787"/>
    <lineage>
        <taxon>Bacteria</taxon>
        <taxon>Pseudomonadati</taxon>
        <taxon>Pseudomonadota</taxon>
        <taxon>Gammaproteobacteria</taxon>
        <taxon>Chromatiales</taxon>
        <taxon>Oceanococcaceae</taxon>
        <taxon>Abyssibacter</taxon>
    </lineage>
</organism>
<reference evidence="6 7" key="1">
    <citation type="submission" date="2018-05" db="EMBL/GenBank/DDBJ databases">
        <title>Abyssibacter profundi OUC007T gen. nov., sp. nov, a marine bacterium isolated from seawater of the Mariana Trench.</title>
        <authorList>
            <person name="Zhou S."/>
        </authorList>
    </citation>
    <scope>NUCLEOTIDE SEQUENCE [LARGE SCALE GENOMIC DNA]</scope>
    <source>
        <strain evidence="6 7">OUC007</strain>
    </source>
</reference>
<gene>
    <name evidence="6" type="ORF">DEH80_14570</name>
</gene>
<sequence length="156" mass="17607">MTIACTCPCGHTTIAFSGEPVLRVHCHCRICQKVYDADYADFVMLSARQIARPQASDIRYAKHRPPPAVRRGTCPNCEHPVVAWMPLAPFLGLAFVPTANLPAGVKLPEPALHSFYHRRVKHVQDDVPKVAGYWASQWAVVRRFFTAWWLRGSRRG</sequence>
<dbReference type="Proteomes" id="UP000251800">
    <property type="component" value="Unassembled WGS sequence"/>
</dbReference>
<name>A0A383XQQ7_9GAMM</name>
<dbReference type="GO" id="GO:0046872">
    <property type="term" value="F:metal ion binding"/>
    <property type="evidence" value="ECO:0007669"/>
    <property type="project" value="UniProtKB-KW"/>
</dbReference>
<feature type="domain" description="CENP-V/GFA" evidence="5">
    <location>
        <begin position="3"/>
        <end position="102"/>
    </location>
</feature>
<evidence type="ECO:0000256" key="4">
    <source>
        <dbReference type="ARBA" id="ARBA00023239"/>
    </source>
</evidence>
<dbReference type="Pfam" id="PF04828">
    <property type="entry name" value="GFA"/>
    <property type="match status" value="1"/>
</dbReference>